<evidence type="ECO:0000313" key="2">
    <source>
        <dbReference type="Proteomes" id="UP000004095"/>
    </source>
</evidence>
<dbReference type="AlphaFoldDB" id="A1ZZE5"/>
<reference evidence="1 2" key="1">
    <citation type="submission" date="2007-01" db="EMBL/GenBank/DDBJ databases">
        <authorList>
            <person name="Haygood M."/>
            <person name="Podell S."/>
            <person name="Anderson C."/>
            <person name="Hopkinson B."/>
            <person name="Roe K."/>
            <person name="Barbeau K."/>
            <person name="Gaasterland T."/>
            <person name="Ferriera S."/>
            <person name="Johnson J."/>
            <person name="Kravitz S."/>
            <person name="Beeson K."/>
            <person name="Sutton G."/>
            <person name="Rogers Y.-H."/>
            <person name="Friedman R."/>
            <person name="Frazier M."/>
            <person name="Venter J.C."/>
        </authorList>
    </citation>
    <scope>NUCLEOTIDE SEQUENCE [LARGE SCALE GENOMIC DNA]</scope>
    <source>
        <strain evidence="1 2">ATCC 23134</strain>
    </source>
</reference>
<keyword evidence="2" id="KW-1185">Reference proteome</keyword>
<comment type="caution">
    <text evidence="1">The sequence shown here is derived from an EMBL/GenBank/DDBJ whole genome shotgun (WGS) entry which is preliminary data.</text>
</comment>
<evidence type="ECO:0000313" key="1">
    <source>
        <dbReference type="EMBL" id="EAY24244.1"/>
    </source>
</evidence>
<name>A1ZZE5_MICM2</name>
<gene>
    <name evidence="1" type="ORF">M23134_06328</name>
</gene>
<protein>
    <submittedName>
        <fullName evidence="1">Uncharacterized protein</fullName>
    </submittedName>
</protein>
<organism evidence="1 2">
    <name type="scientific">Microscilla marina ATCC 23134</name>
    <dbReference type="NCBI Taxonomy" id="313606"/>
    <lineage>
        <taxon>Bacteria</taxon>
        <taxon>Pseudomonadati</taxon>
        <taxon>Bacteroidota</taxon>
        <taxon>Cytophagia</taxon>
        <taxon>Cytophagales</taxon>
        <taxon>Microscillaceae</taxon>
        <taxon>Microscilla</taxon>
    </lineage>
</organism>
<sequence>MYNTHLNIHQLSLHKRGLSVNTFFVLKKMRLISCVKLKKQNMKAPFSKSTDNR</sequence>
<proteinExistence type="predicted"/>
<dbReference type="Proteomes" id="UP000004095">
    <property type="component" value="Unassembled WGS sequence"/>
</dbReference>
<accession>A1ZZE5</accession>
<dbReference type="EMBL" id="AAWS01000076">
    <property type="protein sequence ID" value="EAY24244.1"/>
    <property type="molecule type" value="Genomic_DNA"/>
</dbReference>